<evidence type="ECO:0000256" key="1">
    <source>
        <dbReference type="SAM" id="MobiDB-lite"/>
    </source>
</evidence>
<evidence type="ECO:0000313" key="3">
    <source>
        <dbReference type="WBParaSite" id="TREG1_129440.1"/>
    </source>
</evidence>
<dbReference type="AlphaFoldDB" id="A0AA85J573"/>
<sequence length="82" mass="9058">MVKNELNSAPNILSESYYESRTVREILIAIGNNFSRSVGLLDKYIPHNDNNVDKFCDSNHNKASGIEKDTKSSPSQGRSGNA</sequence>
<dbReference type="WBParaSite" id="TREG1_129440.1">
    <property type="protein sequence ID" value="TREG1_129440.1"/>
    <property type="gene ID" value="TREG1_129440"/>
</dbReference>
<evidence type="ECO:0000313" key="2">
    <source>
        <dbReference type="Proteomes" id="UP000050795"/>
    </source>
</evidence>
<name>A0AA85J573_TRIRE</name>
<proteinExistence type="predicted"/>
<dbReference type="Proteomes" id="UP000050795">
    <property type="component" value="Unassembled WGS sequence"/>
</dbReference>
<feature type="region of interest" description="Disordered" evidence="1">
    <location>
        <begin position="51"/>
        <end position="82"/>
    </location>
</feature>
<accession>A0AA85J573</accession>
<organism evidence="2 3">
    <name type="scientific">Trichobilharzia regenti</name>
    <name type="common">Nasal bird schistosome</name>
    <dbReference type="NCBI Taxonomy" id="157069"/>
    <lineage>
        <taxon>Eukaryota</taxon>
        <taxon>Metazoa</taxon>
        <taxon>Spiralia</taxon>
        <taxon>Lophotrochozoa</taxon>
        <taxon>Platyhelminthes</taxon>
        <taxon>Trematoda</taxon>
        <taxon>Digenea</taxon>
        <taxon>Strigeidida</taxon>
        <taxon>Schistosomatoidea</taxon>
        <taxon>Schistosomatidae</taxon>
        <taxon>Trichobilharzia</taxon>
    </lineage>
</organism>
<feature type="compositionally biased region" description="Polar residues" evidence="1">
    <location>
        <begin position="72"/>
        <end position="82"/>
    </location>
</feature>
<reference evidence="3" key="2">
    <citation type="submission" date="2023-11" db="UniProtKB">
        <authorList>
            <consortium name="WormBaseParasite"/>
        </authorList>
    </citation>
    <scope>IDENTIFICATION</scope>
</reference>
<protein>
    <submittedName>
        <fullName evidence="3">Uncharacterized protein</fullName>
    </submittedName>
</protein>
<reference evidence="2" key="1">
    <citation type="submission" date="2022-06" db="EMBL/GenBank/DDBJ databases">
        <authorList>
            <person name="Berger JAMES D."/>
            <person name="Berger JAMES D."/>
        </authorList>
    </citation>
    <scope>NUCLEOTIDE SEQUENCE [LARGE SCALE GENOMIC DNA]</scope>
</reference>
<keyword evidence="2" id="KW-1185">Reference proteome</keyword>
<feature type="compositionally biased region" description="Basic and acidic residues" evidence="1">
    <location>
        <begin position="51"/>
        <end position="71"/>
    </location>
</feature>